<sequence length="325" mass="36338">MFPRSTPHLKYRKIQDLLEVKELEWYRDKYAYVSVGIDYALEIRNVHTNKIANFTPVCDYDTVSRAFERKTQSLQDSEQFTQLKATLASAAVPSGIDKIVAFACCTMTGEANAIQTSHSMGQHSLVVALRDFLTSRGGTAAPGESGFRDEMLFPGPNLHVNRQAGSTRCWHYRGRRSEGLPSKSTKQVSSFAPNPNIPIRQVVADIGPACTGSSGNGGRPRKTGVLARCDPEGRPRVWQMMKEYVELPFPFNNQYGLDGKLAILGTAGTRTADESGAEWRGSWWLAQGHDKLLTNERPISRGVLRRQTWRGPLPRRLLWDTHCTQ</sequence>
<dbReference type="OrthoDB" id="5230585at2759"/>
<dbReference type="InParanoid" id="Q2GT61"/>
<dbReference type="VEuPathDB" id="FungiDB:CHGG_08843"/>
<dbReference type="EMBL" id="CH408034">
    <property type="protein sequence ID" value="EAQ84829.1"/>
    <property type="molecule type" value="Genomic_DNA"/>
</dbReference>
<reference evidence="2" key="1">
    <citation type="journal article" date="2015" name="Genome Announc.">
        <title>Draft genome sequence of the cellulolytic fungus Chaetomium globosum.</title>
        <authorList>
            <person name="Cuomo C.A."/>
            <person name="Untereiner W.A."/>
            <person name="Ma L.-J."/>
            <person name="Grabherr M."/>
            <person name="Birren B.W."/>
        </authorList>
    </citation>
    <scope>NUCLEOTIDE SEQUENCE [LARGE SCALE GENOMIC DNA]</scope>
    <source>
        <strain evidence="2">ATCC 6205 / CBS 148.51 / DSM 1962 / NBRC 6347 / NRRL 1970</strain>
    </source>
</reference>
<dbReference type="HOGENOM" id="CLU_855310_0_0_1"/>
<protein>
    <submittedName>
        <fullName evidence="1">Uncharacterized protein</fullName>
    </submittedName>
</protein>
<evidence type="ECO:0000313" key="1">
    <source>
        <dbReference type="EMBL" id="EAQ84829.1"/>
    </source>
</evidence>
<dbReference type="AlphaFoldDB" id="Q2GT61"/>
<name>Q2GT61_CHAGB</name>
<dbReference type="GeneID" id="4395782"/>
<dbReference type="Proteomes" id="UP000001056">
    <property type="component" value="Unassembled WGS sequence"/>
</dbReference>
<proteinExistence type="predicted"/>
<keyword evidence="2" id="KW-1185">Reference proteome</keyword>
<evidence type="ECO:0000313" key="2">
    <source>
        <dbReference type="Proteomes" id="UP000001056"/>
    </source>
</evidence>
<dbReference type="RefSeq" id="XP_001226770.1">
    <property type="nucleotide sequence ID" value="XM_001226769.1"/>
</dbReference>
<gene>
    <name evidence="1" type="ORF">CHGG_08843</name>
</gene>
<organism evidence="1 2">
    <name type="scientific">Chaetomium globosum (strain ATCC 6205 / CBS 148.51 / DSM 1962 / NBRC 6347 / NRRL 1970)</name>
    <name type="common">Soil fungus</name>
    <dbReference type="NCBI Taxonomy" id="306901"/>
    <lineage>
        <taxon>Eukaryota</taxon>
        <taxon>Fungi</taxon>
        <taxon>Dikarya</taxon>
        <taxon>Ascomycota</taxon>
        <taxon>Pezizomycotina</taxon>
        <taxon>Sordariomycetes</taxon>
        <taxon>Sordariomycetidae</taxon>
        <taxon>Sordariales</taxon>
        <taxon>Chaetomiaceae</taxon>
        <taxon>Chaetomium</taxon>
    </lineage>
</organism>
<accession>Q2GT61</accession>